<evidence type="ECO:0000259" key="1">
    <source>
        <dbReference type="PROSITE" id="PS50965"/>
    </source>
</evidence>
<dbReference type="InterPro" id="IPR011528">
    <property type="entry name" value="NERD"/>
</dbReference>
<dbReference type="Pfam" id="PF08378">
    <property type="entry name" value="NERD"/>
    <property type="match status" value="1"/>
</dbReference>
<feature type="domain" description="NERD" evidence="1">
    <location>
        <begin position="41"/>
        <end position="157"/>
    </location>
</feature>
<accession>A0ABS2QH51</accession>
<dbReference type="RefSeq" id="WP_204541953.1">
    <property type="nucleotide sequence ID" value="NZ_JAFBFI010000006.1"/>
</dbReference>
<evidence type="ECO:0000313" key="3">
    <source>
        <dbReference type="Proteomes" id="UP000823486"/>
    </source>
</evidence>
<gene>
    <name evidence="2" type="ORF">JOC77_001857</name>
</gene>
<dbReference type="EMBL" id="JAFBFI010000006">
    <property type="protein sequence ID" value="MBM7692427.1"/>
    <property type="molecule type" value="Genomic_DNA"/>
</dbReference>
<organism evidence="2 3">
    <name type="scientific">Peribacillus deserti</name>
    <dbReference type="NCBI Taxonomy" id="673318"/>
    <lineage>
        <taxon>Bacteria</taxon>
        <taxon>Bacillati</taxon>
        <taxon>Bacillota</taxon>
        <taxon>Bacilli</taxon>
        <taxon>Bacillales</taxon>
        <taxon>Bacillaceae</taxon>
        <taxon>Peribacillus</taxon>
    </lineage>
</organism>
<comment type="caution">
    <text evidence="2">The sequence shown here is derived from an EMBL/GenBank/DDBJ whole genome shotgun (WGS) entry which is preliminary data.</text>
</comment>
<dbReference type="Proteomes" id="UP000823486">
    <property type="component" value="Unassembled WGS sequence"/>
</dbReference>
<evidence type="ECO:0000313" key="2">
    <source>
        <dbReference type="EMBL" id="MBM7692427.1"/>
    </source>
</evidence>
<reference evidence="2 3" key="1">
    <citation type="submission" date="2021-01" db="EMBL/GenBank/DDBJ databases">
        <title>Genomic Encyclopedia of Type Strains, Phase IV (KMG-IV): sequencing the most valuable type-strain genomes for metagenomic binning, comparative biology and taxonomic classification.</title>
        <authorList>
            <person name="Goeker M."/>
        </authorList>
    </citation>
    <scope>NUCLEOTIDE SEQUENCE [LARGE SCALE GENOMIC DNA]</scope>
    <source>
        <strain evidence="2 3">DSM 105482</strain>
    </source>
</reference>
<proteinExistence type="predicted"/>
<protein>
    <recommendedName>
        <fullName evidence="1">NERD domain-containing protein</fullName>
    </recommendedName>
</protein>
<sequence>MIVKNRTVPAVILKMEALLRRLNKQHPKRKEIESDLSKRLAGYKGEQSLDYYLNQLPYEDFIIFHDLRLFAAGCHFQIDTLIISPFFILTIEVKNMSGTLYFDKDYNQLIRTHNDKEEGFPDPILQSERHRLLLVSWLQLKGFSTLPVENLVIVSNPSTIIKSSPDYVISLERVCHAARLLKRIHEFKEFYNKKMCSPYRLNRLTHLLLKDHIPLMSDVLSRYKLSEDEVIKGVLCPACHFVMERKQRSWHCKSCKLPSKYAHLKALEDYFMLLDSSITNVKFRKFLNIESRHTASNLLSSLKLPSTGKNKGTIYHQALASNEPTFTNLRPGYPAQRQLGTSMSAGSTKP</sequence>
<name>A0ABS2QH51_9BACI</name>
<dbReference type="PROSITE" id="PS50965">
    <property type="entry name" value="NERD"/>
    <property type="match status" value="1"/>
</dbReference>
<keyword evidence="3" id="KW-1185">Reference proteome</keyword>